<dbReference type="EMBL" id="JACGWL010000016">
    <property type="protein sequence ID" value="KAK4385596.1"/>
    <property type="molecule type" value="Genomic_DNA"/>
</dbReference>
<comment type="caution">
    <text evidence="2">The sequence shown here is derived from an EMBL/GenBank/DDBJ whole genome shotgun (WGS) entry which is preliminary data.</text>
</comment>
<gene>
    <name evidence="2" type="ORF">Sango_2683600</name>
</gene>
<dbReference type="Proteomes" id="UP001289374">
    <property type="component" value="Unassembled WGS sequence"/>
</dbReference>
<reference evidence="2" key="2">
    <citation type="journal article" date="2024" name="Plant">
        <title>Genomic evolution and insights into agronomic trait innovations of Sesamum species.</title>
        <authorList>
            <person name="Miao H."/>
            <person name="Wang L."/>
            <person name="Qu L."/>
            <person name="Liu H."/>
            <person name="Sun Y."/>
            <person name="Le M."/>
            <person name="Wang Q."/>
            <person name="Wei S."/>
            <person name="Zheng Y."/>
            <person name="Lin W."/>
            <person name="Duan Y."/>
            <person name="Cao H."/>
            <person name="Xiong S."/>
            <person name="Wang X."/>
            <person name="Wei L."/>
            <person name="Li C."/>
            <person name="Ma Q."/>
            <person name="Ju M."/>
            <person name="Zhao R."/>
            <person name="Li G."/>
            <person name="Mu C."/>
            <person name="Tian Q."/>
            <person name="Mei H."/>
            <person name="Zhang T."/>
            <person name="Gao T."/>
            <person name="Zhang H."/>
        </authorList>
    </citation>
    <scope>NUCLEOTIDE SEQUENCE</scope>
    <source>
        <strain evidence="2">K16</strain>
    </source>
</reference>
<sequence>MPFNCFDQHMFPLSKKTIKDMLSKKGMKKVEVRREVKEVIKRLEQDLIVQANAMNEIRIFVDKLGEYRNSTCKTSSIYVTSRKDDDYYSPINFNHIFHDNDILDEWTRVAEEPLLPENHLDWLDEDNQCNAKGIGKEKHVSSKEKDKQVTFKDKSAQVSSLRKDKHILPSSNNQNDSDDETAKDGEDDNDDDDDDNDGDGNMHKKLNKVIA</sequence>
<feature type="compositionally biased region" description="Acidic residues" evidence="1">
    <location>
        <begin position="176"/>
        <end position="198"/>
    </location>
</feature>
<evidence type="ECO:0000313" key="2">
    <source>
        <dbReference type="EMBL" id="KAK4385596.1"/>
    </source>
</evidence>
<organism evidence="2 3">
    <name type="scientific">Sesamum angolense</name>
    <dbReference type="NCBI Taxonomy" id="2727404"/>
    <lineage>
        <taxon>Eukaryota</taxon>
        <taxon>Viridiplantae</taxon>
        <taxon>Streptophyta</taxon>
        <taxon>Embryophyta</taxon>
        <taxon>Tracheophyta</taxon>
        <taxon>Spermatophyta</taxon>
        <taxon>Magnoliopsida</taxon>
        <taxon>eudicotyledons</taxon>
        <taxon>Gunneridae</taxon>
        <taxon>Pentapetalae</taxon>
        <taxon>asterids</taxon>
        <taxon>lamiids</taxon>
        <taxon>Lamiales</taxon>
        <taxon>Pedaliaceae</taxon>
        <taxon>Sesamum</taxon>
    </lineage>
</organism>
<keyword evidence="3" id="KW-1185">Reference proteome</keyword>
<evidence type="ECO:0000256" key="1">
    <source>
        <dbReference type="SAM" id="MobiDB-lite"/>
    </source>
</evidence>
<dbReference type="AlphaFoldDB" id="A0AAE2BHK8"/>
<feature type="region of interest" description="Disordered" evidence="1">
    <location>
        <begin position="135"/>
        <end position="211"/>
    </location>
</feature>
<accession>A0AAE2BHK8</accession>
<evidence type="ECO:0000313" key="3">
    <source>
        <dbReference type="Proteomes" id="UP001289374"/>
    </source>
</evidence>
<feature type="compositionally biased region" description="Basic and acidic residues" evidence="1">
    <location>
        <begin position="135"/>
        <end position="155"/>
    </location>
</feature>
<name>A0AAE2BHK8_9LAMI</name>
<reference evidence="2" key="1">
    <citation type="submission" date="2020-06" db="EMBL/GenBank/DDBJ databases">
        <authorList>
            <person name="Li T."/>
            <person name="Hu X."/>
            <person name="Zhang T."/>
            <person name="Song X."/>
            <person name="Zhang H."/>
            <person name="Dai N."/>
            <person name="Sheng W."/>
            <person name="Hou X."/>
            <person name="Wei L."/>
        </authorList>
    </citation>
    <scope>NUCLEOTIDE SEQUENCE</scope>
    <source>
        <strain evidence="2">K16</strain>
        <tissue evidence="2">Leaf</tissue>
    </source>
</reference>
<protein>
    <submittedName>
        <fullName evidence="2">Uncharacterized protein</fullName>
    </submittedName>
</protein>
<proteinExistence type="predicted"/>